<dbReference type="Proteomes" id="UP000243719">
    <property type="component" value="Unassembled WGS sequence"/>
</dbReference>
<proteinExistence type="inferred from homology"/>
<sequence length="293" mass="31416">MKFVTFEKDGQRRVGALRDDDRIVDLTPAVGERGLAAIIGAYASLAEPIAAAIETAKETFDVNDVTLRAPVDRPPRNVFCVGKNYHEHAHEFAKSGFDSSAAAGAVPAAPIIFSKPPTAVSGPYADIDVSLDPTGTVDYEAEFAVVIGKAGRCTDADDPWSFVFGYTLVNDVTSRELQKHHSQWLLGKGIDGFCPMGPALLTRDELPVLDDLEITCEVNGEVRQRSPLKNLIFDIPTLIRTIGRSISFEPGDVIATGTPAGVGIGFKPPKYLKPGDIVTVAMSPIGALRNRVV</sequence>
<reference evidence="7" key="1">
    <citation type="submission" date="2016-09" db="EMBL/GenBank/DDBJ databases">
        <authorList>
            <person name="Varghese N."/>
            <person name="Submissions S."/>
        </authorList>
    </citation>
    <scope>NUCLEOTIDE SEQUENCE [LARGE SCALE GENOMIC DNA]</scope>
    <source>
        <strain evidence="7">JS23</strain>
    </source>
</reference>
<keyword evidence="4" id="KW-0378">Hydrolase</keyword>
<dbReference type="Gene3D" id="3.90.850.10">
    <property type="entry name" value="Fumarylacetoacetase-like, C-terminal domain"/>
    <property type="match status" value="1"/>
</dbReference>
<comment type="similarity">
    <text evidence="2">Belongs to the FAH family.</text>
</comment>
<dbReference type="OrthoDB" id="8582489at2"/>
<name>A0A1H2PK79_9BURK</name>
<gene>
    <name evidence="6" type="ORF">SAMN05216551_10220</name>
</gene>
<dbReference type="GO" id="GO:0046872">
    <property type="term" value="F:metal ion binding"/>
    <property type="evidence" value="ECO:0007669"/>
    <property type="project" value="UniProtKB-KW"/>
</dbReference>
<evidence type="ECO:0000256" key="2">
    <source>
        <dbReference type="ARBA" id="ARBA00010211"/>
    </source>
</evidence>
<dbReference type="GO" id="GO:0016787">
    <property type="term" value="F:hydrolase activity"/>
    <property type="evidence" value="ECO:0007669"/>
    <property type="project" value="UniProtKB-KW"/>
</dbReference>
<dbReference type="InterPro" id="IPR011234">
    <property type="entry name" value="Fumarylacetoacetase-like_C"/>
</dbReference>
<dbReference type="Pfam" id="PF01557">
    <property type="entry name" value="FAA_hydrolase"/>
    <property type="match status" value="1"/>
</dbReference>
<dbReference type="SUPFAM" id="SSF56529">
    <property type="entry name" value="FAH"/>
    <property type="match status" value="1"/>
</dbReference>
<evidence type="ECO:0000313" key="6">
    <source>
        <dbReference type="EMBL" id="SDV46827.1"/>
    </source>
</evidence>
<evidence type="ECO:0000313" key="7">
    <source>
        <dbReference type="Proteomes" id="UP000243719"/>
    </source>
</evidence>
<evidence type="ECO:0000256" key="4">
    <source>
        <dbReference type="ARBA" id="ARBA00022801"/>
    </source>
</evidence>
<comment type="cofactor">
    <cofactor evidence="1">
        <name>Mg(2+)</name>
        <dbReference type="ChEBI" id="CHEBI:18420"/>
    </cofactor>
</comment>
<evidence type="ECO:0000256" key="1">
    <source>
        <dbReference type="ARBA" id="ARBA00001946"/>
    </source>
</evidence>
<dbReference type="InterPro" id="IPR051121">
    <property type="entry name" value="FAH"/>
</dbReference>
<accession>A0A1H2PK79</accession>
<evidence type="ECO:0000259" key="5">
    <source>
        <dbReference type="Pfam" id="PF01557"/>
    </source>
</evidence>
<dbReference type="FunFam" id="3.90.850.10:FF:000002">
    <property type="entry name" value="2-hydroxyhepta-2,4-diene-1,7-dioate isomerase"/>
    <property type="match status" value="1"/>
</dbReference>
<dbReference type="PANTHER" id="PTHR42796:SF4">
    <property type="entry name" value="FUMARYLACETOACETATE HYDROLASE DOMAIN-CONTAINING PROTEIN 2A"/>
    <property type="match status" value="1"/>
</dbReference>
<keyword evidence="7" id="KW-1185">Reference proteome</keyword>
<dbReference type="AlphaFoldDB" id="A0A1H2PK79"/>
<protein>
    <submittedName>
        <fullName evidence="6">2-keto-4-pentenoate hydratase/2-oxohepta-3-ene-1,7-dioic acid hydratase (Catechol pathway)</fullName>
    </submittedName>
</protein>
<dbReference type="EMBL" id="FNLO01000002">
    <property type="protein sequence ID" value="SDV46827.1"/>
    <property type="molecule type" value="Genomic_DNA"/>
</dbReference>
<feature type="domain" description="Fumarylacetoacetase-like C-terminal" evidence="5">
    <location>
        <begin position="78"/>
        <end position="293"/>
    </location>
</feature>
<keyword evidence="3" id="KW-0479">Metal-binding</keyword>
<dbReference type="GO" id="GO:0019752">
    <property type="term" value="P:carboxylic acid metabolic process"/>
    <property type="evidence" value="ECO:0007669"/>
    <property type="project" value="UniProtKB-ARBA"/>
</dbReference>
<organism evidence="6 7">
    <name type="scientific">Chitinasiproducens palmae</name>
    <dbReference type="NCBI Taxonomy" id="1770053"/>
    <lineage>
        <taxon>Bacteria</taxon>
        <taxon>Pseudomonadati</taxon>
        <taxon>Pseudomonadota</taxon>
        <taxon>Betaproteobacteria</taxon>
        <taxon>Burkholderiales</taxon>
        <taxon>Burkholderiaceae</taxon>
        <taxon>Chitinasiproducens</taxon>
    </lineage>
</organism>
<dbReference type="GO" id="GO:0016853">
    <property type="term" value="F:isomerase activity"/>
    <property type="evidence" value="ECO:0007669"/>
    <property type="project" value="UniProtKB-ARBA"/>
</dbReference>
<dbReference type="InterPro" id="IPR036663">
    <property type="entry name" value="Fumarylacetoacetase_C_sf"/>
</dbReference>
<evidence type="ECO:0000256" key="3">
    <source>
        <dbReference type="ARBA" id="ARBA00022723"/>
    </source>
</evidence>
<dbReference type="PANTHER" id="PTHR42796">
    <property type="entry name" value="FUMARYLACETOACETATE HYDROLASE DOMAIN-CONTAINING PROTEIN 2A-RELATED"/>
    <property type="match status" value="1"/>
</dbReference>
<dbReference type="RefSeq" id="WP_091904611.1">
    <property type="nucleotide sequence ID" value="NZ_FNLO01000002.1"/>
</dbReference>
<dbReference type="STRING" id="1770053.SAMN05216551_10220"/>